<dbReference type="OrthoDB" id="9796142at2"/>
<organism evidence="2 3">
    <name type="scientific">Acetitomaculum ruminis DSM 5522</name>
    <dbReference type="NCBI Taxonomy" id="1120918"/>
    <lineage>
        <taxon>Bacteria</taxon>
        <taxon>Bacillati</taxon>
        <taxon>Bacillota</taxon>
        <taxon>Clostridia</taxon>
        <taxon>Lachnospirales</taxon>
        <taxon>Lachnospiraceae</taxon>
        <taxon>Acetitomaculum</taxon>
    </lineage>
</organism>
<keyword evidence="1" id="KW-0812">Transmembrane</keyword>
<dbReference type="PANTHER" id="PTHR35007">
    <property type="entry name" value="INTEGRAL MEMBRANE PROTEIN-RELATED"/>
    <property type="match status" value="1"/>
</dbReference>
<reference evidence="2 3" key="1">
    <citation type="submission" date="2016-10" db="EMBL/GenBank/DDBJ databases">
        <authorList>
            <person name="de Groot N.N."/>
        </authorList>
    </citation>
    <scope>NUCLEOTIDE SEQUENCE [LARGE SCALE GENOMIC DNA]</scope>
    <source>
        <strain evidence="2 3">DSM 5522</strain>
    </source>
</reference>
<sequence>MKIIKKIKDKLDLNKNEDDYETYIFTKNEWIMFFMESEGIIALTAFLFYKSFIAFIILQIALIFLYKRKKSLKKEQRINNLTIQFKDAINSMSASLNAGYSPENSLIQALKETLLIYGKDEIICLELMNMKKALKVNERIEDLFLDLGRRSNVEDIKIFAEVFSKVKRNGGNLNAVIKDTADTISQKVQIKRDIYTLMSQKRFEQKIMNGIPFFIIFYINISSPGFLDILYGNILGIAVMSICLLIYCIAFIMAEKIIRIEV</sequence>
<name>A0A1I0Y7Z5_9FIRM</name>
<proteinExistence type="predicted"/>
<keyword evidence="1" id="KW-0472">Membrane</keyword>
<feature type="transmembrane region" description="Helical" evidence="1">
    <location>
        <begin position="207"/>
        <end position="227"/>
    </location>
</feature>
<dbReference type="Proteomes" id="UP000198838">
    <property type="component" value="Unassembled WGS sequence"/>
</dbReference>
<dbReference type="STRING" id="1120918.SAMN05216249_10921"/>
<dbReference type="EMBL" id="FOJY01000009">
    <property type="protein sequence ID" value="SFB09525.1"/>
    <property type="molecule type" value="Genomic_DNA"/>
</dbReference>
<evidence type="ECO:0000256" key="1">
    <source>
        <dbReference type="SAM" id="Phobius"/>
    </source>
</evidence>
<gene>
    <name evidence="2" type="ORF">SAMN05216249_10921</name>
</gene>
<protein>
    <submittedName>
        <fullName evidence="2">Tight adherence protein B</fullName>
    </submittedName>
</protein>
<accession>A0A1I0Y7Z5</accession>
<dbReference type="PANTHER" id="PTHR35007:SF1">
    <property type="entry name" value="PILUS ASSEMBLY PROTEIN"/>
    <property type="match status" value="1"/>
</dbReference>
<feature type="transmembrane region" description="Helical" evidence="1">
    <location>
        <begin position="40"/>
        <end position="66"/>
    </location>
</feature>
<dbReference type="RefSeq" id="WP_092872183.1">
    <property type="nucleotide sequence ID" value="NZ_FOJY01000009.1"/>
</dbReference>
<evidence type="ECO:0000313" key="2">
    <source>
        <dbReference type="EMBL" id="SFB09525.1"/>
    </source>
</evidence>
<dbReference type="GO" id="GO:0005886">
    <property type="term" value="C:plasma membrane"/>
    <property type="evidence" value="ECO:0007669"/>
    <property type="project" value="UniProtKB-SubCell"/>
</dbReference>
<feature type="transmembrane region" description="Helical" evidence="1">
    <location>
        <begin position="233"/>
        <end position="254"/>
    </location>
</feature>
<dbReference type="AlphaFoldDB" id="A0A1I0Y7Z5"/>
<keyword evidence="3" id="KW-1185">Reference proteome</keyword>
<evidence type="ECO:0000313" key="3">
    <source>
        <dbReference type="Proteomes" id="UP000198838"/>
    </source>
</evidence>
<keyword evidence="1" id="KW-1133">Transmembrane helix</keyword>